<protein>
    <submittedName>
        <fullName evidence="1">Uncharacterized protein</fullName>
    </submittedName>
</protein>
<dbReference type="RefSeq" id="WP_090877513.1">
    <property type="nucleotide sequence ID" value="NZ_FMXQ01000006.1"/>
</dbReference>
<gene>
    <name evidence="1" type="ORF">SAMN02982931_03083</name>
</gene>
<dbReference type="AlphaFoldDB" id="A0A1G6D6I4"/>
<reference evidence="1 2" key="1">
    <citation type="submission" date="2016-10" db="EMBL/GenBank/DDBJ databases">
        <authorList>
            <person name="de Groot N.N."/>
        </authorList>
    </citation>
    <scope>NUCLEOTIDE SEQUENCE [LARGE SCALE GENOMIC DNA]</scope>
    <source>
        <strain evidence="1 2">ATCC 35022</strain>
    </source>
</reference>
<organism evidence="1 2">
    <name type="scientific">Bauldia litoralis</name>
    <dbReference type="NCBI Taxonomy" id="665467"/>
    <lineage>
        <taxon>Bacteria</taxon>
        <taxon>Pseudomonadati</taxon>
        <taxon>Pseudomonadota</taxon>
        <taxon>Alphaproteobacteria</taxon>
        <taxon>Hyphomicrobiales</taxon>
        <taxon>Kaistiaceae</taxon>
        <taxon>Bauldia</taxon>
    </lineage>
</organism>
<proteinExistence type="predicted"/>
<dbReference type="STRING" id="665467.SAMN02982931_03083"/>
<evidence type="ECO:0000313" key="1">
    <source>
        <dbReference type="EMBL" id="SDB40753.1"/>
    </source>
</evidence>
<dbReference type="EMBL" id="FMXQ01000006">
    <property type="protein sequence ID" value="SDB40753.1"/>
    <property type="molecule type" value="Genomic_DNA"/>
</dbReference>
<accession>A0A1G6D6I4</accession>
<evidence type="ECO:0000313" key="2">
    <source>
        <dbReference type="Proteomes" id="UP000199071"/>
    </source>
</evidence>
<keyword evidence="2" id="KW-1185">Reference proteome</keyword>
<name>A0A1G6D6I4_9HYPH</name>
<sequence length="72" mass="8027">MFSCLIELHHGTGFFRDFDPDDATPVLPYEWQLAAEDRNRAGTETGGFDFYNLVSDTKVVVAVDADMTIILA</sequence>
<dbReference type="Proteomes" id="UP000199071">
    <property type="component" value="Unassembled WGS sequence"/>
</dbReference>